<evidence type="ECO:0000256" key="2">
    <source>
        <dbReference type="SAM" id="MobiDB-lite"/>
    </source>
</evidence>
<gene>
    <name evidence="4" type="ORF">PSON_ATCC_30995.1.T0010190</name>
</gene>
<feature type="compositionally biased region" description="Basic and acidic residues" evidence="2">
    <location>
        <begin position="551"/>
        <end position="560"/>
    </location>
</feature>
<proteinExistence type="predicted"/>
<feature type="region of interest" description="Disordered" evidence="2">
    <location>
        <begin position="534"/>
        <end position="560"/>
    </location>
</feature>
<keyword evidence="5" id="KW-1185">Reference proteome</keyword>
<dbReference type="PROSITE" id="PS50011">
    <property type="entry name" value="PROTEIN_KINASE_DOM"/>
    <property type="match status" value="1"/>
</dbReference>
<dbReference type="InterPro" id="IPR050235">
    <property type="entry name" value="CK1_Ser-Thr_kinase"/>
</dbReference>
<dbReference type="GO" id="GO:0004672">
    <property type="term" value="F:protein kinase activity"/>
    <property type="evidence" value="ECO:0007669"/>
    <property type="project" value="InterPro"/>
</dbReference>
<feature type="domain" description="Protein kinase" evidence="3">
    <location>
        <begin position="14"/>
        <end position="271"/>
    </location>
</feature>
<dbReference type="InterPro" id="IPR000719">
    <property type="entry name" value="Prot_kinase_dom"/>
</dbReference>
<evidence type="ECO:0000259" key="3">
    <source>
        <dbReference type="PROSITE" id="PS50011"/>
    </source>
</evidence>
<reference evidence="4" key="1">
    <citation type="submission" date="2021-01" db="EMBL/GenBank/DDBJ databases">
        <authorList>
            <consortium name="Genoscope - CEA"/>
            <person name="William W."/>
        </authorList>
    </citation>
    <scope>NUCLEOTIDE SEQUENCE</scope>
</reference>
<organism evidence="4 5">
    <name type="scientific">Paramecium sonneborni</name>
    <dbReference type="NCBI Taxonomy" id="65129"/>
    <lineage>
        <taxon>Eukaryota</taxon>
        <taxon>Sar</taxon>
        <taxon>Alveolata</taxon>
        <taxon>Ciliophora</taxon>
        <taxon>Intramacronucleata</taxon>
        <taxon>Oligohymenophorea</taxon>
        <taxon>Peniculida</taxon>
        <taxon>Parameciidae</taxon>
        <taxon>Paramecium</taxon>
    </lineage>
</organism>
<dbReference type="Pfam" id="PF00069">
    <property type="entry name" value="Pkinase"/>
    <property type="match status" value="1"/>
</dbReference>
<name>A0A8S1JU62_9CILI</name>
<dbReference type="OrthoDB" id="291494at2759"/>
<accession>A0A8S1JU62</accession>
<protein>
    <recommendedName>
        <fullName evidence="1">Casein kinase I</fullName>
    </recommendedName>
</protein>
<evidence type="ECO:0000256" key="1">
    <source>
        <dbReference type="ARBA" id="ARBA00023860"/>
    </source>
</evidence>
<dbReference type="PANTHER" id="PTHR11909">
    <property type="entry name" value="CASEIN KINASE-RELATED"/>
    <property type="match status" value="1"/>
</dbReference>
<dbReference type="AlphaFoldDB" id="A0A8S1JU62"/>
<evidence type="ECO:0000313" key="4">
    <source>
        <dbReference type="EMBL" id="CAD8045667.1"/>
    </source>
</evidence>
<sequence>MEELQKGEIIAEEYEIINKLSQGSFGKVYLGKSRLNKIEVAIKVEKNEVAYLNSIQKEVRILKQLEGVAQVPRLFWNGYYKGMDIIILNMLGKDLIYFFHKLKHFSYQCVCNIAIQMIEILEFIHKKNIIHRDLKPENILGSTNSSKIYLIDFGIAKDLEQIKKSKDKLSFIGTTRYASLAAHLGIEQNKKDDLESLGYILIYFLNKSLPWMNIDKDDTYRIQKIGQMKQEITQEQLCQGLPTALLKYMKYVKQMTNKLKPDYSSLKNLFLIENQNNTSLIFDWNKKDYQKSKCKSSKSLKSLKYIQNNKNQISKKNHYQSIPNISRESQVQIKTLQNYETFGQKESSDEHSNSIKQFVNQKSIFVDYSISIEQTKISKFSQYRQKSQKSIFGKKHQKSQQIKESSIIPMQSEEQLYEMEESDLELNILQLQKSYIRVQSHPFQLKITYFCQFINNYKINQITLQSILFQFKNINNINNSQQKMNRNFNTLRVQTKFDFDAIISQLDNGSPLSQIHVKKFSGIKNLDLIETQDDSYETPKESSNSLIDECPNIKEKNKEL</sequence>
<dbReference type="EMBL" id="CAJJDN010000001">
    <property type="protein sequence ID" value="CAD8045667.1"/>
    <property type="molecule type" value="Genomic_DNA"/>
</dbReference>
<dbReference type="SMART" id="SM00220">
    <property type="entry name" value="S_TKc"/>
    <property type="match status" value="1"/>
</dbReference>
<dbReference type="FunFam" id="1.10.510.10:FF:001186">
    <property type="entry name" value="Uncharacterized protein"/>
    <property type="match status" value="1"/>
</dbReference>
<dbReference type="Proteomes" id="UP000692954">
    <property type="component" value="Unassembled WGS sequence"/>
</dbReference>
<dbReference type="GO" id="GO:0005524">
    <property type="term" value="F:ATP binding"/>
    <property type="evidence" value="ECO:0007669"/>
    <property type="project" value="InterPro"/>
</dbReference>
<evidence type="ECO:0000313" key="5">
    <source>
        <dbReference type="Proteomes" id="UP000692954"/>
    </source>
</evidence>
<comment type="caution">
    <text evidence="4">The sequence shown here is derived from an EMBL/GenBank/DDBJ whole genome shotgun (WGS) entry which is preliminary data.</text>
</comment>